<keyword evidence="4" id="KW-0472">Membrane</keyword>
<gene>
    <name evidence="8" type="ORF">DPMN_166069</name>
</gene>
<dbReference type="EMBL" id="JAIWYP010000008">
    <property type="protein sequence ID" value="KAH3787942.1"/>
    <property type="molecule type" value="Genomic_DNA"/>
</dbReference>
<dbReference type="SMART" id="SM00563">
    <property type="entry name" value="PlsC"/>
    <property type="match status" value="1"/>
</dbReference>
<keyword evidence="9" id="KW-1185">Reference proteome</keyword>
<dbReference type="InterPro" id="IPR002123">
    <property type="entry name" value="Plipid/glycerol_acylTrfase"/>
</dbReference>
<protein>
    <recommendedName>
        <fullName evidence="7">Phospholipid/glycerol acyltransferase domain-containing protein</fullName>
    </recommendedName>
</protein>
<keyword evidence="3" id="KW-0808">Transferase</keyword>
<evidence type="ECO:0000256" key="1">
    <source>
        <dbReference type="ARBA" id="ARBA00004370"/>
    </source>
</evidence>
<comment type="subcellular location">
    <subcellularLocation>
        <location evidence="1">Membrane</location>
    </subcellularLocation>
</comment>
<dbReference type="InterPro" id="IPR022284">
    <property type="entry name" value="GPAT/DHAPAT"/>
</dbReference>
<dbReference type="SUPFAM" id="SSF69593">
    <property type="entry name" value="Glycerol-3-phosphate (1)-acyltransferase"/>
    <property type="match status" value="1"/>
</dbReference>
<dbReference type="Proteomes" id="UP000828390">
    <property type="component" value="Unassembled WGS sequence"/>
</dbReference>
<keyword evidence="5" id="KW-0012">Acyltransferase</keyword>
<accession>A0A9D4IX91</accession>
<sequence length="795" mass="90109">MPVSVLPSLDPVFAKWESRGPKGPTGGAPQQTGGGDHLVTNGDRARQKWREKLGNNVQQLKMRRTREREKPRKVAISSETIISNTIAQFKTMPTVMPEHFNTHRPFMGTCCSCMPNSQKDLVVANTSLEGMRNILDVRHEMRGSGILARQFATAAYTWRIRCAHKYPDVHLATLTSQRVVDAIHAELLAEEVRQSQKEMEKRAKRILDNMKSQISNGLTRFAVWFLHHFLSLLLGGLHVNKGQMKMVKAASQRGVPLLFLPLHKSHLDYILITFILGNFDIKNPNIAAGDNLNIPFFSYLMRGLGGYFIRRKLDRGDKKDSIYRAVLHSYMEQLLCYGEFMEFFLEGGRSRTGKALQPKGGLLSVIMDSLNNGVVEDVYMVPISISYEKLLDGNFNPEHMGMPKKKESFWGAVRSIWSVMRSHYGNVRVDFAQPFSLRECVQALTPGSPRGSLRGSPESSGGECSDPCSPRPLCRAYSSNTSLYGTDVVVEDERRVINNIGLHVLHTCVQTSAPMCTNLLAFLFLTKHRQGATMEQLMSDFNWLRGEVIIRKRDLGFSPNTSSKDVIMYAQSLLGDKLVTIRGSSSLQDRLTPCMEIPGMFELCYYSNQVISVFLLESIIVSAVVSLCDINMSTLASSVPGEAILMTREEILQTAQQLCDLLRYEFIFVPPCVELEDALADNLDRLITSELLKTEDTQCSSSYDNVYDRQWASRLSDSLSCTYWMYLQCSSSYDNVYDRQWASRLSDSLSCTYWMYLQCSSSYDNVYDRQWASRLSDSLSWAQEDEEIYHEDQFR</sequence>
<feature type="domain" description="Phospholipid/glycerol acyltransferase" evidence="7">
    <location>
        <begin position="257"/>
        <end position="388"/>
    </location>
</feature>
<feature type="region of interest" description="Disordered" evidence="6">
    <location>
        <begin position="447"/>
        <end position="468"/>
    </location>
</feature>
<dbReference type="PANTHER" id="PTHR12563:SF23">
    <property type="entry name" value="BCDNA.GH07066"/>
    <property type="match status" value="1"/>
</dbReference>
<evidence type="ECO:0000256" key="5">
    <source>
        <dbReference type="ARBA" id="ARBA00023315"/>
    </source>
</evidence>
<dbReference type="GO" id="GO:0006072">
    <property type="term" value="P:glycerol-3-phosphate metabolic process"/>
    <property type="evidence" value="ECO:0007669"/>
    <property type="project" value="TreeGrafter"/>
</dbReference>
<feature type="non-terminal residue" evidence="8">
    <location>
        <position position="795"/>
    </location>
</feature>
<dbReference type="InterPro" id="IPR045520">
    <property type="entry name" value="GPAT/DHAPAT_C"/>
</dbReference>
<evidence type="ECO:0000256" key="6">
    <source>
        <dbReference type="SAM" id="MobiDB-lite"/>
    </source>
</evidence>
<comment type="similarity">
    <text evidence="2">Belongs to the GPAT/DAPAT family.</text>
</comment>
<dbReference type="GO" id="GO:0031966">
    <property type="term" value="C:mitochondrial membrane"/>
    <property type="evidence" value="ECO:0007669"/>
    <property type="project" value="TreeGrafter"/>
</dbReference>
<dbReference type="GO" id="GO:0008654">
    <property type="term" value="P:phospholipid biosynthetic process"/>
    <property type="evidence" value="ECO:0007669"/>
    <property type="project" value="TreeGrafter"/>
</dbReference>
<dbReference type="PANTHER" id="PTHR12563">
    <property type="entry name" value="GLYCEROL-3-PHOSPHATE ACYLTRANSFERASE"/>
    <property type="match status" value="1"/>
</dbReference>
<comment type="caution">
    <text evidence="8">The sequence shown here is derived from an EMBL/GenBank/DDBJ whole genome shotgun (WGS) entry which is preliminary data.</text>
</comment>
<dbReference type="GO" id="GO:0004366">
    <property type="term" value="F:glycerol-3-phosphate O-acyltransferase activity"/>
    <property type="evidence" value="ECO:0007669"/>
    <property type="project" value="TreeGrafter"/>
</dbReference>
<dbReference type="Pfam" id="PF01553">
    <property type="entry name" value="Acyltransferase"/>
    <property type="match status" value="1"/>
</dbReference>
<organism evidence="8 9">
    <name type="scientific">Dreissena polymorpha</name>
    <name type="common">Zebra mussel</name>
    <name type="synonym">Mytilus polymorpha</name>
    <dbReference type="NCBI Taxonomy" id="45954"/>
    <lineage>
        <taxon>Eukaryota</taxon>
        <taxon>Metazoa</taxon>
        <taxon>Spiralia</taxon>
        <taxon>Lophotrochozoa</taxon>
        <taxon>Mollusca</taxon>
        <taxon>Bivalvia</taxon>
        <taxon>Autobranchia</taxon>
        <taxon>Heteroconchia</taxon>
        <taxon>Euheterodonta</taxon>
        <taxon>Imparidentia</taxon>
        <taxon>Neoheterodontei</taxon>
        <taxon>Myida</taxon>
        <taxon>Dreissenoidea</taxon>
        <taxon>Dreissenidae</taxon>
        <taxon>Dreissena</taxon>
    </lineage>
</organism>
<dbReference type="InterPro" id="IPR041728">
    <property type="entry name" value="GPAT/DHAPAT_LPLAT"/>
</dbReference>
<dbReference type="GO" id="GO:0006631">
    <property type="term" value="P:fatty acid metabolic process"/>
    <property type="evidence" value="ECO:0007669"/>
    <property type="project" value="TreeGrafter"/>
</dbReference>
<dbReference type="CDD" id="cd07993">
    <property type="entry name" value="LPLAT_DHAPAT-like"/>
    <property type="match status" value="1"/>
</dbReference>
<evidence type="ECO:0000313" key="8">
    <source>
        <dbReference type="EMBL" id="KAH3787942.1"/>
    </source>
</evidence>
<name>A0A9D4IX91_DREPO</name>
<evidence type="ECO:0000256" key="4">
    <source>
        <dbReference type="ARBA" id="ARBA00023136"/>
    </source>
</evidence>
<evidence type="ECO:0000313" key="9">
    <source>
        <dbReference type="Proteomes" id="UP000828390"/>
    </source>
</evidence>
<dbReference type="GO" id="GO:0019432">
    <property type="term" value="P:triglyceride biosynthetic process"/>
    <property type="evidence" value="ECO:0007669"/>
    <property type="project" value="TreeGrafter"/>
</dbReference>
<proteinExistence type="inferred from homology"/>
<dbReference type="Pfam" id="PF19277">
    <property type="entry name" value="GPAT_C"/>
    <property type="match status" value="1"/>
</dbReference>
<evidence type="ECO:0000256" key="3">
    <source>
        <dbReference type="ARBA" id="ARBA00022679"/>
    </source>
</evidence>
<evidence type="ECO:0000259" key="7">
    <source>
        <dbReference type="SMART" id="SM00563"/>
    </source>
</evidence>
<feature type="region of interest" description="Disordered" evidence="6">
    <location>
        <begin position="17"/>
        <end position="41"/>
    </location>
</feature>
<reference evidence="8" key="2">
    <citation type="submission" date="2020-11" db="EMBL/GenBank/DDBJ databases">
        <authorList>
            <person name="McCartney M.A."/>
            <person name="Auch B."/>
            <person name="Kono T."/>
            <person name="Mallez S."/>
            <person name="Becker A."/>
            <person name="Gohl D.M."/>
            <person name="Silverstein K.A.T."/>
            <person name="Koren S."/>
            <person name="Bechman K.B."/>
            <person name="Herman A."/>
            <person name="Abrahante J.E."/>
            <person name="Garbe J."/>
        </authorList>
    </citation>
    <scope>NUCLEOTIDE SEQUENCE</scope>
    <source>
        <strain evidence="8">Duluth1</strain>
        <tissue evidence="8">Whole animal</tissue>
    </source>
</reference>
<reference evidence="8" key="1">
    <citation type="journal article" date="2019" name="bioRxiv">
        <title>The Genome of the Zebra Mussel, Dreissena polymorpha: A Resource for Invasive Species Research.</title>
        <authorList>
            <person name="McCartney M.A."/>
            <person name="Auch B."/>
            <person name="Kono T."/>
            <person name="Mallez S."/>
            <person name="Zhang Y."/>
            <person name="Obille A."/>
            <person name="Becker A."/>
            <person name="Abrahante J.E."/>
            <person name="Garbe J."/>
            <person name="Badalamenti J.P."/>
            <person name="Herman A."/>
            <person name="Mangelson H."/>
            <person name="Liachko I."/>
            <person name="Sullivan S."/>
            <person name="Sone E.D."/>
            <person name="Koren S."/>
            <person name="Silverstein K.A.T."/>
            <person name="Beckman K.B."/>
            <person name="Gohl D.M."/>
        </authorList>
    </citation>
    <scope>NUCLEOTIDE SEQUENCE</scope>
    <source>
        <strain evidence="8">Duluth1</strain>
        <tissue evidence="8">Whole animal</tissue>
    </source>
</reference>
<evidence type="ECO:0000256" key="2">
    <source>
        <dbReference type="ARBA" id="ARBA00007937"/>
    </source>
</evidence>
<dbReference type="AlphaFoldDB" id="A0A9D4IX91"/>